<evidence type="ECO:0000313" key="1">
    <source>
        <dbReference type="EnsemblPlants" id="AVESA.00010b.r2.4AG0640290.1.CDS"/>
    </source>
</evidence>
<proteinExistence type="predicted"/>
<dbReference type="EnsemblPlants" id="AVESA.00010b.r2.4AG0640290.1">
    <property type="protein sequence ID" value="AVESA.00010b.r2.4AG0640290.1.CDS"/>
    <property type="gene ID" value="AVESA.00010b.r2.4AG0640290"/>
</dbReference>
<evidence type="ECO:0000313" key="2">
    <source>
        <dbReference type="Proteomes" id="UP001732700"/>
    </source>
</evidence>
<reference evidence="1" key="2">
    <citation type="submission" date="2025-09" db="UniProtKB">
        <authorList>
            <consortium name="EnsemblPlants"/>
        </authorList>
    </citation>
    <scope>IDENTIFICATION</scope>
</reference>
<sequence length="206" mass="22656">MARDSACAVYVGNLDEKVPEKVLYEILIQAGHVVDLHIPCDKETGRPKGFAFAQYETEEVAQYAVRLFSGLVQLNGKTLKFGLSGQDKPSSNGNNPVIMPKLNPIPLPKQPQFVHCSDMLVSHKPAYPVVNGGVPHNGFSHGYYPYGVQPQALPTRPVHEHTEFVHGTYDYNSHVYGSVLNASYGGYVLNAVGHGAPRQPFMYPSY</sequence>
<accession>A0ACD5WIC7</accession>
<protein>
    <submittedName>
        <fullName evidence="1">Uncharacterized protein</fullName>
    </submittedName>
</protein>
<reference evidence="1" key="1">
    <citation type="submission" date="2021-05" db="EMBL/GenBank/DDBJ databases">
        <authorList>
            <person name="Scholz U."/>
            <person name="Mascher M."/>
            <person name="Fiebig A."/>
        </authorList>
    </citation>
    <scope>NUCLEOTIDE SEQUENCE [LARGE SCALE GENOMIC DNA]</scope>
</reference>
<name>A0ACD5WIC7_AVESA</name>
<dbReference type="Proteomes" id="UP001732700">
    <property type="component" value="Chromosome 4A"/>
</dbReference>
<keyword evidence="2" id="KW-1185">Reference proteome</keyword>
<organism evidence="1 2">
    <name type="scientific">Avena sativa</name>
    <name type="common">Oat</name>
    <dbReference type="NCBI Taxonomy" id="4498"/>
    <lineage>
        <taxon>Eukaryota</taxon>
        <taxon>Viridiplantae</taxon>
        <taxon>Streptophyta</taxon>
        <taxon>Embryophyta</taxon>
        <taxon>Tracheophyta</taxon>
        <taxon>Spermatophyta</taxon>
        <taxon>Magnoliopsida</taxon>
        <taxon>Liliopsida</taxon>
        <taxon>Poales</taxon>
        <taxon>Poaceae</taxon>
        <taxon>BOP clade</taxon>
        <taxon>Pooideae</taxon>
        <taxon>Poodae</taxon>
        <taxon>Poeae</taxon>
        <taxon>Poeae Chloroplast Group 1 (Aveneae type)</taxon>
        <taxon>Aveninae</taxon>
        <taxon>Avena</taxon>
    </lineage>
</organism>